<evidence type="ECO:0000256" key="8">
    <source>
        <dbReference type="SAM" id="Phobius"/>
    </source>
</evidence>
<evidence type="ECO:0000259" key="9">
    <source>
        <dbReference type="PROSITE" id="PS50011"/>
    </source>
</evidence>
<keyword evidence="5 10" id="KW-0418">Kinase</keyword>
<name>A0A2U3P6Q6_9MYCO</name>
<sequence length="423" mass="45350">VVASTVYDVTRTAIVAQVNGFHGGKRVDGARRFGRYHLVESLYHDGMGEVWRAFDPRSDRFVALRMLPAGCAADAGFHTRFRRNTGAAAGLDEPHVVKIHDFGEIDGRLFVTMQLLDSRNLQDILDAGPVPPARAVWIIEQIASALHAAHDVGLVHSNVNPTNILVAEDDFAYLTDFGIATEETGLTKAGASRGANWSYTAPERFRTGRADVRADVYGLACVLYQSLTGQRPFPGAGRDQLAAHMFKPPPQPSKIQPGVPPAMDQIIATGMAKEPDLRYATTKELAKAARLALATPMHPTSPASPRNRAAPTPRKGAPPAKPATKSASARRPTDRYRPRHAGWNKRASAARRNAEPGGQPLPIWASIVFAVITISAVAALILGIIIMGHSAFRGGTTSTTSLASAGSATHDGHTRWPSAHRGT</sequence>
<dbReference type="InterPro" id="IPR000719">
    <property type="entry name" value="Prot_kinase_dom"/>
</dbReference>
<feature type="region of interest" description="Disordered" evidence="7">
    <location>
        <begin position="295"/>
        <end position="357"/>
    </location>
</feature>
<dbReference type="CDD" id="cd14014">
    <property type="entry name" value="STKc_PknB_like"/>
    <property type="match status" value="1"/>
</dbReference>
<proteinExistence type="predicted"/>
<keyword evidence="8" id="KW-0472">Membrane</keyword>
<feature type="compositionally biased region" description="Low complexity" evidence="7">
    <location>
        <begin position="400"/>
        <end position="409"/>
    </location>
</feature>
<dbReference type="Gene3D" id="3.30.200.20">
    <property type="entry name" value="Phosphorylase Kinase, domain 1"/>
    <property type="match status" value="1"/>
</dbReference>
<dbReference type="Proteomes" id="UP000240424">
    <property type="component" value="Unassembled WGS sequence"/>
</dbReference>
<evidence type="ECO:0000256" key="1">
    <source>
        <dbReference type="ARBA" id="ARBA00012513"/>
    </source>
</evidence>
<dbReference type="EMBL" id="FUEZ01000003">
    <property type="protein sequence ID" value="SPM39434.1"/>
    <property type="molecule type" value="Genomic_DNA"/>
</dbReference>
<evidence type="ECO:0000256" key="5">
    <source>
        <dbReference type="ARBA" id="ARBA00022777"/>
    </source>
</evidence>
<gene>
    <name evidence="10" type="ORF">MNAB215_1617</name>
</gene>
<keyword evidence="8" id="KW-0812">Transmembrane</keyword>
<dbReference type="GO" id="GO:0005524">
    <property type="term" value="F:ATP binding"/>
    <property type="evidence" value="ECO:0007669"/>
    <property type="project" value="UniProtKB-KW"/>
</dbReference>
<reference evidence="10 11" key="1">
    <citation type="submission" date="2017-01" db="EMBL/GenBank/DDBJ databases">
        <authorList>
            <consortium name="Urmite Genomes"/>
        </authorList>
    </citation>
    <scope>NUCLEOTIDE SEQUENCE [LARGE SCALE GENOMIC DNA]</scope>
    <source>
        <strain evidence="10 11">AB215</strain>
    </source>
</reference>
<keyword evidence="4" id="KW-0547">Nucleotide-binding</keyword>
<dbReference type="PROSITE" id="PS50011">
    <property type="entry name" value="PROTEIN_KINASE_DOM"/>
    <property type="match status" value="1"/>
</dbReference>
<protein>
    <recommendedName>
        <fullName evidence="1">non-specific serine/threonine protein kinase</fullName>
        <ecNumber evidence="1">2.7.11.1</ecNumber>
    </recommendedName>
</protein>
<feature type="compositionally biased region" description="Low complexity" evidence="7">
    <location>
        <begin position="308"/>
        <end position="330"/>
    </location>
</feature>
<feature type="transmembrane region" description="Helical" evidence="8">
    <location>
        <begin position="361"/>
        <end position="386"/>
    </location>
</feature>
<dbReference type="GO" id="GO:0004674">
    <property type="term" value="F:protein serine/threonine kinase activity"/>
    <property type="evidence" value="ECO:0007669"/>
    <property type="project" value="UniProtKB-KW"/>
</dbReference>
<dbReference type="Gene3D" id="1.10.510.10">
    <property type="entry name" value="Transferase(Phosphotransferase) domain 1"/>
    <property type="match status" value="1"/>
</dbReference>
<dbReference type="STRING" id="1841861.GCA_900157365_05819"/>
<keyword evidence="3" id="KW-0808">Transferase</keyword>
<dbReference type="SUPFAM" id="SSF56112">
    <property type="entry name" value="Protein kinase-like (PK-like)"/>
    <property type="match status" value="1"/>
</dbReference>
<evidence type="ECO:0000256" key="6">
    <source>
        <dbReference type="ARBA" id="ARBA00022840"/>
    </source>
</evidence>
<dbReference type="EC" id="2.7.11.1" evidence="1"/>
<keyword evidence="8" id="KW-1133">Transmembrane helix</keyword>
<evidence type="ECO:0000256" key="4">
    <source>
        <dbReference type="ARBA" id="ARBA00022741"/>
    </source>
</evidence>
<evidence type="ECO:0000256" key="7">
    <source>
        <dbReference type="SAM" id="MobiDB-lite"/>
    </source>
</evidence>
<evidence type="ECO:0000313" key="10">
    <source>
        <dbReference type="EMBL" id="SPM39434.1"/>
    </source>
</evidence>
<keyword evidence="6" id="KW-0067">ATP-binding</keyword>
<evidence type="ECO:0000256" key="3">
    <source>
        <dbReference type="ARBA" id="ARBA00022679"/>
    </source>
</evidence>
<dbReference type="AlphaFoldDB" id="A0A2U3P6Q6"/>
<dbReference type="InterPro" id="IPR011009">
    <property type="entry name" value="Kinase-like_dom_sf"/>
</dbReference>
<dbReference type="PANTHER" id="PTHR43289">
    <property type="entry name" value="MITOGEN-ACTIVATED PROTEIN KINASE KINASE KINASE 20-RELATED"/>
    <property type="match status" value="1"/>
</dbReference>
<feature type="region of interest" description="Disordered" evidence="7">
    <location>
        <begin position="400"/>
        <end position="423"/>
    </location>
</feature>
<accession>A0A2U3P6Q6</accession>
<keyword evidence="11" id="KW-1185">Reference proteome</keyword>
<organism evidence="10 11">
    <name type="scientific">Mycobacterium numidiamassiliense</name>
    <dbReference type="NCBI Taxonomy" id="1841861"/>
    <lineage>
        <taxon>Bacteria</taxon>
        <taxon>Bacillati</taxon>
        <taxon>Actinomycetota</taxon>
        <taxon>Actinomycetes</taxon>
        <taxon>Mycobacteriales</taxon>
        <taxon>Mycobacteriaceae</taxon>
        <taxon>Mycobacterium</taxon>
    </lineage>
</organism>
<dbReference type="PANTHER" id="PTHR43289:SF6">
    <property type="entry name" value="SERINE_THREONINE-PROTEIN KINASE NEKL-3"/>
    <property type="match status" value="1"/>
</dbReference>
<dbReference type="Pfam" id="PF00069">
    <property type="entry name" value="Pkinase"/>
    <property type="match status" value="1"/>
</dbReference>
<feature type="domain" description="Protein kinase" evidence="9">
    <location>
        <begin position="36"/>
        <end position="301"/>
    </location>
</feature>
<keyword evidence="2" id="KW-0723">Serine/threonine-protein kinase</keyword>
<feature type="non-terminal residue" evidence="10">
    <location>
        <position position="1"/>
    </location>
</feature>
<evidence type="ECO:0000256" key="2">
    <source>
        <dbReference type="ARBA" id="ARBA00022527"/>
    </source>
</evidence>
<evidence type="ECO:0000313" key="11">
    <source>
        <dbReference type="Proteomes" id="UP000240424"/>
    </source>
</evidence>